<keyword evidence="1" id="KW-0472">Membrane</keyword>
<feature type="transmembrane region" description="Helical" evidence="1">
    <location>
        <begin position="174"/>
        <end position="194"/>
    </location>
</feature>
<keyword evidence="3" id="KW-1185">Reference proteome</keyword>
<protein>
    <submittedName>
        <fullName evidence="2">Uncharacterized protein</fullName>
    </submittedName>
</protein>
<comment type="caution">
    <text evidence="2">The sequence shown here is derived from an EMBL/GenBank/DDBJ whole genome shotgun (WGS) entry which is preliminary data.</text>
</comment>
<dbReference type="RefSeq" id="WP_265996715.1">
    <property type="nucleotide sequence ID" value="NZ_JAPJDN010000007.1"/>
</dbReference>
<proteinExistence type="predicted"/>
<name>A0ABT3SDA0_9MYCO</name>
<feature type="transmembrane region" description="Helical" evidence="1">
    <location>
        <begin position="95"/>
        <end position="120"/>
    </location>
</feature>
<feature type="transmembrane region" description="Helical" evidence="1">
    <location>
        <begin position="63"/>
        <end position="83"/>
    </location>
</feature>
<feature type="transmembrane region" description="Helical" evidence="1">
    <location>
        <begin position="140"/>
        <end position="162"/>
    </location>
</feature>
<evidence type="ECO:0000313" key="2">
    <source>
        <dbReference type="EMBL" id="MCX2937123.1"/>
    </source>
</evidence>
<gene>
    <name evidence="2" type="ORF">ORI27_10445</name>
</gene>
<feature type="transmembrane region" description="Helical" evidence="1">
    <location>
        <begin position="14"/>
        <end position="39"/>
    </location>
</feature>
<evidence type="ECO:0000256" key="1">
    <source>
        <dbReference type="SAM" id="Phobius"/>
    </source>
</evidence>
<evidence type="ECO:0000313" key="3">
    <source>
        <dbReference type="Proteomes" id="UP001300745"/>
    </source>
</evidence>
<keyword evidence="1" id="KW-0812">Transmembrane</keyword>
<reference evidence="2 3" key="1">
    <citation type="submission" date="2022-11" db="EMBL/GenBank/DDBJ databases">
        <title>Mycobacterium sp. nov.</title>
        <authorList>
            <person name="Papic B."/>
            <person name="Spicic S."/>
            <person name="Duvnjak S."/>
        </authorList>
    </citation>
    <scope>NUCLEOTIDE SEQUENCE [LARGE SCALE GENOMIC DNA]</scope>
    <source>
        <strain evidence="2 3">CVI_P4</strain>
    </source>
</reference>
<dbReference type="EMBL" id="JAPJDO010000007">
    <property type="protein sequence ID" value="MCX2937123.1"/>
    <property type="molecule type" value="Genomic_DNA"/>
</dbReference>
<keyword evidence="1" id="KW-1133">Transmembrane helix</keyword>
<organism evidence="2 3">
    <name type="scientific">Mycobacterium pinniadriaticum</name>
    <dbReference type="NCBI Taxonomy" id="2994102"/>
    <lineage>
        <taxon>Bacteria</taxon>
        <taxon>Bacillati</taxon>
        <taxon>Actinomycetota</taxon>
        <taxon>Actinomycetes</taxon>
        <taxon>Mycobacteriales</taxon>
        <taxon>Mycobacteriaceae</taxon>
        <taxon>Mycobacterium</taxon>
    </lineage>
</organism>
<sequence length="263" mass="28400">MTTTTTRQVVPRSVGIFGIATGIALPAFIGIGFVLAGFIPPPGPYAADVTAAYFHDNIDQKRLGVILVIVGGSMFMPFGAAVAERLRRVPGIGPLAAMTQFGAAVIASTLMMICGSMMLVGLHRPDMADSSYQLLNHVTWMALIGLWQPGAIQAAAAAWAILGDTSSTPVFPRWVGWYSLCMAFGSLTGSLIPFFTSGPFTWNGFISFWIAGAVFFAWYNIIVVQLYFAHRRDQAERRHPDGVDAQWSELPQSRSSHGEVAAR</sequence>
<feature type="transmembrane region" description="Helical" evidence="1">
    <location>
        <begin position="206"/>
        <end position="228"/>
    </location>
</feature>
<accession>A0ABT3SDA0</accession>
<dbReference type="Proteomes" id="UP001300745">
    <property type="component" value="Unassembled WGS sequence"/>
</dbReference>